<sequence length="278" mass="30654">MSLRQDIASSKLFAPVQSEGTLDISLHSSNAILVNLDKNEVLLDKNSEQIIYPASLTKMMTILVAIEHIDDLQERIVLPREIFDDLYQENASMAGFLPNEELTLEDLLYGSMLPSGAEATIGLAEYIAGSEQAFVKLMNDKAQQLEMENTNFTNTTGLHNANHYTTVKDISLFLQYALMNQEFRNVYTAQRYSIQSTNLHPEGITLTSRMFQNMSSSMLPQGEIVGGKTGYTDEAGLCLASLAVVNGQEYILVTAGAEGGPRTEQFNIVDAFSVYSAL</sequence>
<comment type="similarity">
    <text evidence="1 7">Belongs to the peptidase S11 family.</text>
</comment>
<evidence type="ECO:0000256" key="4">
    <source>
        <dbReference type="ARBA" id="ARBA00022960"/>
    </source>
</evidence>
<evidence type="ECO:0000313" key="10">
    <source>
        <dbReference type="Proteomes" id="UP001322664"/>
    </source>
</evidence>
<organism evidence="9 10">
    <name type="scientific">Lysinibacillus louembei</name>
    <dbReference type="NCBI Taxonomy" id="1470088"/>
    <lineage>
        <taxon>Bacteria</taxon>
        <taxon>Bacillati</taxon>
        <taxon>Bacillota</taxon>
        <taxon>Bacilli</taxon>
        <taxon>Bacillales</taxon>
        <taxon>Bacillaceae</taxon>
        <taxon>Lysinibacillus</taxon>
    </lineage>
</organism>
<evidence type="ECO:0000256" key="7">
    <source>
        <dbReference type="RuleBase" id="RU004016"/>
    </source>
</evidence>
<gene>
    <name evidence="9" type="ORF">R6U77_02720</name>
</gene>
<name>A0ABZ0RWU7_9BACI</name>
<evidence type="ECO:0000313" key="9">
    <source>
        <dbReference type="EMBL" id="WPK12630.1"/>
    </source>
</evidence>
<keyword evidence="3 9" id="KW-0378">Hydrolase</keyword>
<keyword evidence="10" id="KW-1185">Reference proteome</keyword>
<evidence type="ECO:0000256" key="6">
    <source>
        <dbReference type="ARBA" id="ARBA00023316"/>
    </source>
</evidence>
<dbReference type="PANTHER" id="PTHR21581">
    <property type="entry name" value="D-ALANYL-D-ALANINE CARBOXYPEPTIDASE"/>
    <property type="match status" value="1"/>
</dbReference>
<accession>A0ABZ0RWU7</accession>
<dbReference type="SUPFAM" id="SSF56601">
    <property type="entry name" value="beta-lactamase/transpeptidase-like"/>
    <property type="match status" value="1"/>
</dbReference>
<keyword evidence="2" id="KW-0732">Signal</keyword>
<protein>
    <submittedName>
        <fullName evidence="9">Serine hydrolase</fullName>
    </submittedName>
</protein>
<dbReference type="GO" id="GO:0016787">
    <property type="term" value="F:hydrolase activity"/>
    <property type="evidence" value="ECO:0007669"/>
    <property type="project" value="UniProtKB-KW"/>
</dbReference>
<proteinExistence type="inferred from homology"/>
<dbReference type="PANTHER" id="PTHR21581:SF6">
    <property type="entry name" value="TRAFFICKING PROTEIN PARTICLE COMPLEX SUBUNIT 12"/>
    <property type="match status" value="1"/>
</dbReference>
<keyword evidence="4" id="KW-0133">Cell shape</keyword>
<evidence type="ECO:0000256" key="2">
    <source>
        <dbReference type="ARBA" id="ARBA00022729"/>
    </source>
</evidence>
<evidence type="ECO:0000256" key="1">
    <source>
        <dbReference type="ARBA" id="ARBA00007164"/>
    </source>
</evidence>
<keyword evidence="6" id="KW-0961">Cell wall biogenesis/degradation</keyword>
<reference evidence="9 10" key="1">
    <citation type="submission" date="2023-09" db="EMBL/GenBank/DDBJ databases">
        <authorList>
            <person name="Page C.A."/>
            <person name="Perez-Diaz I.M."/>
        </authorList>
    </citation>
    <scope>NUCLEOTIDE SEQUENCE [LARGE SCALE GENOMIC DNA]</scope>
    <source>
        <strain evidence="9 10">Ll15</strain>
    </source>
</reference>
<dbReference type="PRINTS" id="PR00725">
    <property type="entry name" value="DADACBPTASE1"/>
</dbReference>
<dbReference type="InterPro" id="IPR012338">
    <property type="entry name" value="Beta-lactam/transpept-like"/>
</dbReference>
<keyword evidence="5" id="KW-0573">Peptidoglycan synthesis</keyword>
<dbReference type="InterPro" id="IPR018044">
    <property type="entry name" value="Peptidase_S11"/>
</dbReference>
<feature type="domain" description="Peptidase S11 D-alanyl-D-alanine carboxypeptidase A N-terminal" evidence="8">
    <location>
        <begin position="25"/>
        <end position="258"/>
    </location>
</feature>
<dbReference type="Proteomes" id="UP001322664">
    <property type="component" value="Chromosome"/>
</dbReference>
<dbReference type="Pfam" id="PF00768">
    <property type="entry name" value="Peptidase_S11"/>
    <property type="match status" value="1"/>
</dbReference>
<dbReference type="RefSeq" id="WP_319837335.1">
    <property type="nucleotide sequence ID" value="NZ_CP137624.1"/>
</dbReference>
<dbReference type="EMBL" id="CP137624">
    <property type="protein sequence ID" value="WPK12630.1"/>
    <property type="molecule type" value="Genomic_DNA"/>
</dbReference>
<dbReference type="Gene3D" id="3.40.710.10">
    <property type="entry name" value="DD-peptidase/beta-lactamase superfamily"/>
    <property type="match status" value="1"/>
</dbReference>
<dbReference type="InterPro" id="IPR001967">
    <property type="entry name" value="Peptidase_S11_N"/>
</dbReference>
<evidence type="ECO:0000259" key="8">
    <source>
        <dbReference type="Pfam" id="PF00768"/>
    </source>
</evidence>
<evidence type="ECO:0000256" key="3">
    <source>
        <dbReference type="ARBA" id="ARBA00022801"/>
    </source>
</evidence>
<evidence type="ECO:0000256" key="5">
    <source>
        <dbReference type="ARBA" id="ARBA00022984"/>
    </source>
</evidence>